<feature type="transmembrane region" description="Helical" evidence="11">
    <location>
        <begin position="413"/>
        <end position="437"/>
    </location>
</feature>
<feature type="compositionally biased region" description="Basic and acidic residues" evidence="12">
    <location>
        <begin position="87"/>
        <end position="96"/>
    </location>
</feature>
<feature type="region of interest" description="Disordered" evidence="12">
    <location>
        <begin position="1"/>
        <end position="102"/>
    </location>
</feature>
<dbReference type="SUPFAM" id="SSF81340">
    <property type="entry name" value="Clc chloride channel"/>
    <property type="match status" value="1"/>
</dbReference>
<evidence type="ECO:0000256" key="6">
    <source>
        <dbReference type="ARBA" id="ARBA00023065"/>
    </source>
</evidence>
<feature type="transmembrane region" description="Helical" evidence="11">
    <location>
        <begin position="589"/>
        <end position="609"/>
    </location>
</feature>
<feature type="compositionally biased region" description="Basic and acidic residues" evidence="12">
    <location>
        <begin position="50"/>
        <end position="71"/>
    </location>
</feature>
<feature type="transmembrane region" description="Helical" evidence="11">
    <location>
        <begin position="558"/>
        <end position="583"/>
    </location>
</feature>
<reference evidence="14" key="1">
    <citation type="submission" date="2021-01" db="EMBL/GenBank/DDBJ databases">
        <authorList>
            <person name="Corre E."/>
            <person name="Pelletier E."/>
            <person name="Niang G."/>
            <person name="Scheremetjew M."/>
            <person name="Finn R."/>
            <person name="Kale V."/>
            <person name="Holt S."/>
            <person name="Cochrane G."/>
            <person name="Meng A."/>
            <person name="Brown T."/>
            <person name="Cohen L."/>
        </authorList>
    </citation>
    <scope>NUCLEOTIDE SEQUENCE</scope>
    <source>
        <strain evidence="14">MM31A-1</strain>
    </source>
</reference>
<dbReference type="EMBL" id="HBIO01031067">
    <property type="protein sequence ID" value="CAE0478953.1"/>
    <property type="molecule type" value="Transcribed_RNA"/>
</dbReference>
<feature type="transmembrane region" description="Helical" evidence="11">
    <location>
        <begin position="288"/>
        <end position="312"/>
    </location>
</feature>
<keyword evidence="8 11" id="KW-0472">Membrane</keyword>
<gene>
    <name evidence="14" type="ORF">CDEB00056_LOCUS23806</name>
</gene>
<dbReference type="SUPFAM" id="SSF54631">
    <property type="entry name" value="CBS-domain pair"/>
    <property type="match status" value="1"/>
</dbReference>
<feature type="transmembrane region" description="Helical" evidence="11">
    <location>
        <begin position="496"/>
        <end position="518"/>
    </location>
</feature>
<dbReference type="PROSITE" id="PS51371">
    <property type="entry name" value="CBS"/>
    <property type="match status" value="1"/>
</dbReference>
<protein>
    <recommendedName>
        <fullName evidence="11">Chloride channel protein</fullName>
    </recommendedName>
</protein>
<keyword evidence="9 11" id="KW-0868">Chloride</keyword>
<dbReference type="AlphaFoldDB" id="A0A7S3VG64"/>
<keyword evidence="2 11" id="KW-0813">Transport</keyword>
<dbReference type="Pfam" id="PF00654">
    <property type="entry name" value="Voltage_CLC"/>
    <property type="match status" value="1"/>
</dbReference>
<comment type="caution">
    <text evidence="11">Lacks conserved residue(s) required for the propagation of feature annotation.</text>
</comment>
<dbReference type="InterPro" id="IPR014743">
    <property type="entry name" value="Cl-channel_core"/>
</dbReference>
<dbReference type="PANTHER" id="PTHR11689:SF136">
    <property type="entry name" value="H(+)_CL(-) EXCHANGE TRANSPORTER 7"/>
    <property type="match status" value="1"/>
</dbReference>
<sequence length="832" mass="91299">MTSNDSGMFSWNRSSKSQNSKRRSANGEQSLLSNQNQSSLNRSTPTIGTIKEEKDMTPKKSKSNGDGDGSKQHKSFNIRADSMGGGGHDEHNDNDSHSAIAGPKIDSLNYRGDESEAFRAYSATQHYKHRGEFWNEGKREIIVRYFILSCIGLVQGTVAHWCNYACHVCTEQKFGHVADIMANGNMLKAFITFWAYQISFAAWASLAVWIEPLSGGSGIPEVKCFLNGIDLPRLNDIQTGLCKVLGVIGSVAAGLPIGKEGPMVHSGAVVAAQLSRSAVKDDKARRDYVACGAAAGVCTAFSAPIGGILFALEEGASYWSESVTFRTFYTSAWSISTLYFWATFDAQFGKLGLGKLFSFGNFIFEGTSASYSVWELLIFIFIGCFGGLIGAIFNNANERLTHWRIKHVNHTKSYRFLEVMIISTLVSIVGFGVPFFIRDCLDLPDGSTLNESQNELIDSLVQFDCPEGQFAPIASLFFNDGNDAIKLLFHMHSHTFPVLSLFLFFTCYLSLAAVTYGIAVPSGLFVPSLLAGAAFGRLLGNVIYIINPEGAAFSNTYSLIGAAAVLGGMARMTISLTVILLEATGNEQFALPLMISLFCARVVGSIFNADLYHIHIHLKKGVHFLDAELRSITGHHDLYAGHIMSKDVVFMRPIEKVGTIYDILLTCGHACFPVVDTDDRDILFGTVNRNVLTTLLQQRAYGMPSTKGPGMRRNSIVQSHGVTLQPNAKYVPLVPYKILEREYPGYTPIEDISVGQSDRDLYIDLRPYTNTAPHTVKETTSVSRAYDLFRSLGLRLLVVTNKYNQCVGTISRDDLLAEALAQDMITKGRKTA</sequence>
<dbReference type="GO" id="GO:0016020">
    <property type="term" value="C:membrane"/>
    <property type="evidence" value="ECO:0007669"/>
    <property type="project" value="UniProtKB-SubCell"/>
</dbReference>
<evidence type="ECO:0000256" key="3">
    <source>
        <dbReference type="ARBA" id="ARBA00022692"/>
    </source>
</evidence>
<organism evidence="14">
    <name type="scientific">Chaetoceros debilis</name>
    <dbReference type="NCBI Taxonomy" id="122233"/>
    <lineage>
        <taxon>Eukaryota</taxon>
        <taxon>Sar</taxon>
        <taxon>Stramenopiles</taxon>
        <taxon>Ochrophyta</taxon>
        <taxon>Bacillariophyta</taxon>
        <taxon>Coscinodiscophyceae</taxon>
        <taxon>Chaetocerotophycidae</taxon>
        <taxon>Chaetocerotales</taxon>
        <taxon>Chaetocerotaceae</taxon>
        <taxon>Chaetoceros</taxon>
    </lineage>
</organism>
<evidence type="ECO:0000256" key="12">
    <source>
        <dbReference type="SAM" id="MobiDB-lite"/>
    </source>
</evidence>
<dbReference type="GO" id="GO:0005254">
    <property type="term" value="F:chloride channel activity"/>
    <property type="evidence" value="ECO:0007669"/>
    <property type="project" value="UniProtKB-UniRule"/>
</dbReference>
<dbReference type="InterPro" id="IPR051280">
    <property type="entry name" value="Cl-channel/antiporter"/>
</dbReference>
<comment type="subcellular location">
    <subcellularLocation>
        <location evidence="1 11">Membrane</location>
        <topology evidence="1 11">Multi-pass membrane protein</topology>
    </subcellularLocation>
</comment>
<feature type="compositionally biased region" description="Low complexity" evidence="12">
    <location>
        <begin position="29"/>
        <end position="41"/>
    </location>
</feature>
<feature type="domain" description="CBS" evidence="13">
    <location>
        <begin position="769"/>
        <end position="831"/>
    </location>
</feature>
<evidence type="ECO:0000256" key="2">
    <source>
        <dbReference type="ARBA" id="ARBA00022448"/>
    </source>
</evidence>
<name>A0A7S3VG64_9STRA</name>
<feature type="transmembrane region" description="Helical" evidence="11">
    <location>
        <begin position="524"/>
        <end position="546"/>
    </location>
</feature>
<dbReference type="PRINTS" id="PR00762">
    <property type="entry name" value="CLCHANNEL"/>
</dbReference>
<evidence type="ECO:0000256" key="4">
    <source>
        <dbReference type="ARBA" id="ARBA00022737"/>
    </source>
</evidence>
<evidence type="ECO:0000256" key="7">
    <source>
        <dbReference type="ARBA" id="ARBA00023122"/>
    </source>
</evidence>
<evidence type="ECO:0000256" key="5">
    <source>
        <dbReference type="ARBA" id="ARBA00022989"/>
    </source>
</evidence>
<dbReference type="InterPro" id="IPR046342">
    <property type="entry name" value="CBS_dom_sf"/>
</dbReference>
<keyword evidence="7 10" id="KW-0129">CBS domain</keyword>
<keyword evidence="6 11" id="KW-0406">Ion transport</keyword>
<keyword evidence="5 11" id="KW-1133">Transmembrane helix</keyword>
<dbReference type="InterPro" id="IPR000644">
    <property type="entry name" value="CBS_dom"/>
</dbReference>
<evidence type="ECO:0000313" key="14">
    <source>
        <dbReference type="EMBL" id="CAE0478953.1"/>
    </source>
</evidence>
<keyword evidence="4" id="KW-0677">Repeat</keyword>
<evidence type="ECO:0000256" key="10">
    <source>
        <dbReference type="PROSITE-ProRule" id="PRU00703"/>
    </source>
</evidence>
<feature type="transmembrane region" description="Helical" evidence="11">
    <location>
        <begin position="373"/>
        <end position="393"/>
    </location>
</feature>
<dbReference type="CDD" id="cd04591">
    <property type="entry name" value="CBS_pair_voltage-gated_CLC_euk_bac"/>
    <property type="match status" value="1"/>
</dbReference>
<evidence type="ECO:0000256" key="9">
    <source>
        <dbReference type="ARBA" id="ARBA00023214"/>
    </source>
</evidence>
<accession>A0A7S3VG64</accession>
<comment type="similarity">
    <text evidence="11">Belongs to the chloride channel (TC 2.A.49) family.</text>
</comment>
<dbReference type="PANTHER" id="PTHR11689">
    <property type="entry name" value="CHLORIDE CHANNEL PROTEIN CLC FAMILY MEMBER"/>
    <property type="match status" value="1"/>
</dbReference>
<proteinExistence type="inferred from homology"/>
<evidence type="ECO:0000256" key="1">
    <source>
        <dbReference type="ARBA" id="ARBA00004141"/>
    </source>
</evidence>
<dbReference type="InterPro" id="IPR001807">
    <property type="entry name" value="ClC"/>
</dbReference>
<evidence type="ECO:0000259" key="13">
    <source>
        <dbReference type="PROSITE" id="PS51371"/>
    </source>
</evidence>
<dbReference type="Gene3D" id="3.10.580.10">
    <property type="entry name" value="CBS-domain"/>
    <property type="match status" value="2"/>
</dbReference>
<dbReference type="SMART" id="SM00116">
    <property type="entry name" value="CBS"/>
    <property type="match status" value="2"/>
</dbReference>
<evidence type="ECO:0000256" key="8">
    <source>
        <dbReference type="ARBA" id="ARBA00023136"/>
    </source>
</evidence>
<dbReference type="Pfam" id="PF00571">
    <property type="entry name" value="CBS"/>
    <property type="match status" value="1"/>
</dbReference>
<evidence type="ECO:0000256" key="11">
    <source>
        <dbReference type="RuleBase" id="RU361221"/>
    </source>
</evidence>
<keyword evidence="3 11" id="KW-0812">Transmembrane</keyword>
<dbReference type="Gene3D" id="1.10.3080.10">
    <property type="entry name" value="Clc chloride channel"/>
    <property type="match status" value="1"/>
</dbReference>